<dbReference type="AlphaFoldDB" id="A0A127ZAV2"/>
<feature type="coiled-coil region" evidence="2">
    <location>
        <begin position="478"/>
        <end position="505"/>
    </location>
</feature>
<dbReference type="GO" id="GO:0007165">
    <property type="term" value="P:signal transduction"/>
    <property type="evidence" value="ECO:0007669"/>
    <property type="project" value="InterPro"/>
</dbReference>
<dbReference type="InterPro" id="IPR050729">
    <property type="entry name" value="Rho-GAP"/>
</dbReference>
<evidence type="ECO:0000256" key="2">
    <source>
        <dbReference type="SAM" id="Coils"/>
    </source>
</evidence>
<dbReference type="SUPFAM" id="SSF103657">
    <property type="entry name" value="BAR/IMD domain-like"/>
    <property type="match status" value="1"/>
</dbReference>
<dbReference type="Gene3D" id="1.10.555.10">
    <property type="entry name" value="Rho GTPase activation protein"/>
    <property type="match status" value="1"/>
</dbReference>
<feature type="region of interest" description="Disordered" evidence="3">
    <location>
        <begin position="956"/>
        <end position="992"/>
    </location>
</feature>
<protein>
    <recommendedName>
        <fullName evidence="4">Rho-GAP domain-containing protein</fullName>
    </recommendedName>
</protein>
<dbReference type="PANTHER" id="PTHR23176:SF134">
    <property type="entry name" value="RHO-TYPE GTPASE-ACTIVATING PROTEIN"/>
    <property type="match status" value="1"/>
</dbReference>
<dbReference type="SMART" id="SM00324">
    <property type="entry name" value="RhoGAP"/>
    <property type="match status" value="1"/>
</dbReference>
<feature type="region of interest" description="Disordered" evidence="3">
    <location>
        <begin position="208"/>
        <end position="318"/>
    </location>
</feature>
<evidence type="ECO:0000256" key="3">
    <source>
        <dbReference type="SAM" id="MobiDB-lite"/>
    </source>
</evidence>
<keyword evidence="1" id="KW-0343">GTPase activation</keyword>
<dbReference type="InterPro" id="IPR000198">
    <property type="entry name" value="RhoGAP_dom"/>
</dbReference>
<dbReference type="FunFam" id="1.20.1270.60:FF:000134">
    <property type="entry name" value="Glucosamine 6-phosphate N-acetyltransferase, putative"/>
    <property type="match status" value="1"/>
</dbReference>
<dbReference type="GO" id="GO:0005737">
    <property type="term" value="C:cytoplasm"/>
    <property type="evidence" value="ECO:0007669"/>
    <property type="project" value="TreeGrafter"/>
</dbReference>
<evidence type="ECO:0000256" key="1">
    <source>
        <dbReference type="ARBA" id="ARBA00022468"/>
    </source>
</evidence>
<accession>A0A127ZAV2</accession>
<dbReference type="GO" id="GO:0005096">
    <property type="term" value="F:GTPase activator activity"/>
    <property type="evidence" value="ECO:0007669"/>
    <property type="project" value="UniProtKB-KW"/>
</dbReference>
<dbReference type="InterPro" id="IPR027267">
    <property type="entry name" value="AH/BAR_dom_sf"/>
</dbReference>
<dbReference type="InterPro" id="IPR008936">
    <property type="entry name" value="Rho_GTPase_activation_prot"/>
</dbReference>
<proteinExistence type="predicted"/>
<feature type="compositionally biased region" description="Basic residues" evidence="3">
    <location>
        <begin position="251"/>
        <end position="264"/>
    </location>
</feature>
<feature type="compositionally biased region" description="Low complexity" evidence="3">
    <location>
        <begin position="224"/>
        <end position="233"/>
    </location>
</feature>
<dbReference type="Pfam" id="PF00620">
    <property type="entry name" value="RhoGAP"/>
    <property type="match status" value="1"/>
</dbReference>
<dbReference type="Gene3D" id="1.20.1270.60">
    <property type="entry name" value="Arfaptin homology (AH) domain/BAR domain"/>
    <property type="match status" value="1"/>
</dbReference>
<organism evidence="5">
    <name type="scientific">Sporisorium scitamineum</name>
    <dbReference type="NCBI Taxonomy" id="49012"/>
    <lineage>
        <taxon>Eukaryota</taxon>
        <taxon>Fungi</taxon>
        <taxon>Dikarya</taxon>
        <taxon>Basidiomycota</taxon>
        <taxon>Ustilaginomycotina</taxon>
        <taxon>Ustilaginomycetes</taxon>
        <taxon>Ustilaginales</taxon>
        <taxon>Ustilaginaceae</taxon>
        <taxon>Sporisorium</taxon>
    </lineage>
</organism>
<gene>
    <name evidence="5" type="ORF">SPSC_01900</name>
</gene>
<name>A0A127ZAV2_9BASI</name>
<feature type="coiled-coil region" evidence="2">
    <location>
        <begin position="153"/>
        <end position="202"/>
    </location>
</feature>
<keyword evidence="2" id="KW-0175">Coiled coil</keyword>
<dbReference type="PANTHER" id="PTHR23176">
    <property type="entry name" value="RHO/RAC/CDC GTPASE-ACTIVATING PROTEIN"/>
    <property type="match status" value="1"/>
</dbReference>
<dbReference type="OrthoDB" id="79452at2759"/>
<dbReference type="EMBL" id="LK056662">
    <property type="protein sequence ID" value="CDU23271.1"/>
    <property type="molecule type" value="Genomic_DNA"/>
</dbReference>
<dbReference type="PROSITE" id="PS50238">
    <property type="entry name" value="RHOGAP"/>
    <property type="match status" value="1"/>
</dbReference>
<sequence length="992" mass="107499">MDALSVGTSHFRKSTEHLSRAASSNGYYSDGTVSSASEISSSLLETFNTILSEADSYITFLEGRIRLEEEYIRNLKHSLERQKELDAKVNSRIAGDVGLMADAQRYPSLRRTWLEIRQNDQRELEARSYMVQTCRQGVLAPLLAFRDSQERIRKRVKEDIRNSLAQYDEMRNSSLPKIRRAYEKKAEEVEHLHLQAQAVEDQRVLLSTRTSDRESTSTNHSRLPSYSDSDPTATSPPPTFSVAGGAGSSLMRRKSSRRHSRRHSNASSRSLGASAKGAESSDERSTIGSPPTTETHLPATNASALSTSPPTPNHEKAKPNFFDVFKSREGWDTARKEAPKKIGALITRMREGGQAGSGGYGGAGLGDGGPSTPSMSETLLGTFGGGSNNNPYKATQNIAAKQARAKREVDEADKAYRKAIFDLETLRLRRLRTLKAAAASVVECRTELAHTAQAVWLQSERSQIVLHNKGSGLHQHSEDMVKTALDDLDQELKSMEENLPGVKTLEDSRVSYVNYWHGELKNLIFGTPLVDYPLTVPYRLSDTIAPPLIVTKCIDFIETHAINLAGIYRISAKQSSVKQLALAIEKDELGFQFDPAKDEPAAVAGVFKDYLRQLPEPVLAIPWAERIKYTHEREEHIRTGFAVLKGKIRRLPPIHQITLKVIVQHLSKVAQHADQNKMTAANLSVVFSPCLLSEADHETTSVAAAMEEDKTMEDLILYCNDIFDLKTAGAPLLPPISSTRADELSRAGQSAADAAFAASSPTTESPIEAPSPSDLPIVTGASLKRSNAITPAMAVGSEGDADAALSHSRHASGGSAKGQFPTQSLDTESTNAQSLPRLQTADLTADLDGGSSSAIVAGSEKMDYVRQAQRAETDPSPRGNVADLNHQLATMHVAESNESPLRSSTGLTGEEGQMYLAATSAATPSPLAAHTNGPLMLGLLTPASLRSPLDHVIDSAQASHGHPTPTAEQLNPDQEHAVTASSPIEAAPSINT</sequence>
<evidence type="ECO:0000313" key="5">
    <source>
        <dbReference type="EMBL" id="CDU23271.1"/>
    </source>
</evidence>
<feature type="domain" description="Rho-GAP" evidence="4">
    <location>
        <begin position="538"/>
        <end position="723"/>
    </location>
</feature>
<feature type="compositionally biased region" description="Polar residues" evidence="3">
    <location>
        <begin position="820"/>
        <end position="832"/>
    </location>
</feature>
<feature type="region of interest" description="Disordered" evidence="3">
    <location>
        <begin position="752"/>
        <end position="778"/>
    </location>
</feature>
<feature type="region of interest" description="Disordered" evidence="3">
    <location>
        <begin position="800"/>
        <end position="832"/>
    </location>
</feature>
<feature type="compositionally biased region" description="Polar residues" evidence="3">
    <location>
        <begin position="286"/>
        <end position="308"/>
    </location>
</feature>
<dbReference type="SUPFAM" id="SSF48350">
    <property type="entry name" value="GTPase activation domain, GAP"/>
    <property type="match status" value="1"/>
</dbReference>
<reference evidence="5" key="1">
    <citation type="submission" date="2014-06" db="EMBL/GenBank/DDBJ databases">
        <authorList>
            <person name="Ju J."/>
            <person name="Zhang J."/>
        </authorList>
    </citation>
    <scope>NUCLEOTIDE SEQUENCE</scope>
    <source>
        <strain evidence="5">SscI8</strain>
    </source>
</reference>
<evidence type="ECO:0000259" key="4">
    <source>
        <dbReference type="PROSITE" id="PS50238"/>
    </source>
</evidence>